<dbReference type="Proteomes" id="UP001228446">
    <property type="component" value="Unassembled WGS sequence"/>
</dbReference>
<proteinExistence type="predicted"/>
<evidence type="ECO:0000313" key="1">
    <source>
        <dbReference type="EMBL" id="MDQ8833670.1"/>
    </source>
</evidence>
<dbReference type="RefSeq" id="WP_308938179.1">
    <property type="nucleotide sequence ID" value="NZ_JAVIBP010000021.1"/>
</dbReference>
<keyword evidence="2" id="KW-1185">Reference proteome</keyword>
<protein>
    <submittedName>
        <fullName evidence="1">Uncharacterized protein</fullName>
    </submittedName>
</protein>
<organism evidence="1 2">
    <name type="scientific">Streptococcus ruminantium</name>
    <dbReference type="NCBI Taxonomy" id="1917441"/>
    <lineage>
        <taxon>Bacteria</taxon>
        <taxon>Bacillati</taxon>
        <taxon>Bacillota</taxon>
        <taxon>Bacilli</taxon>
        <taxon>Lactobacillales</taxon>
        <taxon>Streptococcaceae</taxon>
        <taxon>Streptococcus</taxon>
    </lineage>
</organism>
<sequence length="212" mass="22142">MKDVGSSILGGATTGLFTGGLLSGLGGATSGIGNALGHQAADTVIETAVDTVVDAAQGGNISPASIGTSLAINAITEGVSSKTVKGQKGEVSSQKNALLAQQIPNLSKNTPKTDFYVAPDGTTLPATGYRYMDSKYAKQTMESMQAPGSYVGFTKFDSARQVQDAYQISPIWSDAKLRGEFDTLQIFYDARIPRAYGDKAGEVLAPLNYDML</sequence>
<name>A0ABU1B4A4_9STRE</name>
<reference evidence="1 2" key="1">
    <citation type="submission" date="2023-08" db="EMBL/GenBank/DDBJ databases">
        <title>Streptococcus ruminantium-associated sheep mastitis outbreak detected in Italy is distinct from bovine isolates.</title>
        <authorList>
            <person name="Rosa M.N."/>
            <person name="Vezina B."/>
            <person name="Tola S."/>
        </authorList>
    </citation>
    <scope>NUCLEOTIDE SEQUENCE [LARGE SCALE GENOMIC DNA]</scope>
    <source>
        <strain evidence="1 2">OM6730</strain>
    </source>
</reference>
<dbReference type="EMBL" id="JAVIBX010000031">
    <property type="protein sequence ID" value="MDQ8833670.1"/>
    <property type="molecule type" value="Genomic_DNA"/>
</dbReference>
<comment type="caution">
    <text evidence="1">The sequence shown here is derived from an EMBL/GenBank/DDBJ whole genome shotgun (WGS) entry which is preliminary data.</text>
</comment>
<gene>
    <name evidence="1" type="ORF">RFF62_07785</name>
</gene>
<evidence type="ECO:0000313" key="2">
    <source>
        <dbReference type="Proteomes" id="UP001228446"/>
    </source>
</evidence>
<accession>A0ABU1B4A4</accession>